<dbReference type="InterPro" id="IPR009003">
    <property type="entry name" value="Peptidase_S1_PA"/>
</dbReference>
<dbReference type="GO" id="GO:0004252">
    <property type="term" value="F:serine-type endopeptidase activity"/>
    <property type="evidence" value="ECO:0007669"/>
    <property type="project" value="InterPro"/>
</dbReference>
<proteinExistence type="predicted"/>
<evidence type="ECO:0000313" key="3">
    <source>
        <dbReference type="EMBL" id="NYH42610.1"/>
    </source>
</evidence>
<sequence length="533" mass="53982">MSERYKGQPWADITGDALSHKRYRVGTVLKLLGPALAVTVLAGAPAQAVVGSVPDAGANLGFVAKVDTAGRACTGALINAWWIVTAASCFAVDGQALAPGAPAKPATVTIGRTDLTTTGGHVVAVTTLVPRPDRDLVLAKLARAVRDIVPVPLSTSPAAPDQALTAAGYGRTASEWVPDSLHTAQFTVESAGTTTFAVTGLTPDAALCKGDAGGPALREAGGRLELVGLHHTSWQGGCYAETETRRGAVETRVDDLLGWITQNAPVPSSGDFNGDGRADVAGIDGNGDMRLYVGDGAGLLSGGELMWTVQPGGWASFKAIAGGDFNGDGRADVAGIDRNGDMRLYVGDGAGLLSGGALMWTTQPGGWASFKAIAGGDFNGDGRADVAGIDGNGDLRLYAGDGAGLLSGGALMWTVPRGGWASFKAIAGGDFNGDGRADVAGIDRNGDMRLYVGDGAGLLSGGELMWTTQPGGWASFKAIAGGDFNGDGRADVAGIDGNGDLRLYAGDGAGLLSGGALMWTVPRGGWARFKAIV</sequence>
<gene>
    <name evidence="3" type="ORF">HNR22_002337</name>
</gene>
<dbReference type="Gene3D" id="2.40.128.340">
    <property type="match status" value="2"/>
</dbReference>
<dbReference type="AlphaFoldDB" id="A0A7Z0BE83"/>
<evidence type="ECO:0000313" key="4">
    <source>
        <dbReference type="Proteomes" id="UP000523545"/>
    </source>
</evidence>
<dbReference type="InterPro" id="IPR043504">
    <property type="entry name" value="Peptidase_S1_PA_chymotrypsin"/>
</dbReference>
<comment type="caution">
    <text evidence="3">The sequence shown here is derived from an EMBL/GenBank/DDBJ whole genome shotgun (WGS) entry which is preliminary data.</text>
</comment>
<accession>A0A7Z0BE83</accession>
<keyword evidence="1" id="KW-0732">Signal</keyword>
<dbReference type="PRINTS" id="PR00722">
    <property type="entry name" value="CHYMOTRYPSIN"/>
</dbReference>
<reference evidence="3 4" key="1">
    <citation type="submission" date="2020-07" db="EMBL/GenBank/DDBJ databases">
        <title>Sequencing the genomes of 1000 actinobacteria strains.</title>
        <authorList>
            <person name="Klenk H.-P."/>
        </authorList>
    </citation>
    <scope>NUCLEOTIDE SEQUENCE [LARGE SCALE GENOMIC DNA]</scope>
    <source>
        <strain evidence="3 4">DSM 45876</strain>
    </source>
</reference>
<dbReference type="EMBL" id="JACCHK010000001">
    <property type="protein sequence ID" value="NYH42610.1"/>
    <property type="molecule type" value="Genomic_DNA"/>
</dbReference>
<dbReference type="InterPro" id="IPR028994">
    <property type="entry name" value="Integrin_alpha_N"/>
</dbReference>
<dbReference type="InterPro" id="IPR013517">
    <property type="entry name" value="FG-GAP"/>
</dbReference>
<keyword evidence="4" id="KW-1185">Reference proteome</keyword>
<organism evidence="3 4">
    <name type="scientific">Micromonospora jinlongensis</name>
    <dbReference type="NCBI Taxonomy" id="1287877"/>
    <lineage>
        <taxon>Bacteria</taxon>
        <taxon>Bacillati</taxon>
        <taxon>Actinomycetota</taxon>
        <taxon>Actinomycetes</taxon>
        <taxon>Micromonosporales</taxon>
        <taxon>Micromonosporaceae</taxon>
        <taxon>Micromonospora</taxon>
    </lineage>
</organism>
<name>A0A7Z0BE83_9ACTN</name>
<dbReference type="SUPFAM" id="SSF69318">
    <property type="entry name" value="Integrin alpha N-terminal domain"/>
    <property type="match status" value="2"/>
</dbReference>
<dbReference type="SMART" id="SM00020">
    <property type="entry name" value="Tryp_SPc"/>
    <property type="match status" value="1"/>
</dbReference>
<dbReference type="SUPFAM" id="SSF50494">
    <property type="entry name" value="Trypsin-like serine proteases"/>
    <property type="match status" value="1"/>
</dbReference>
<dbReference type="GO" id="GO:0006508">
    <property type="term" value="P:proteolysis"/>
    <property type="evidence" value="ECO:0007669"/>
    <property type="project" value="InterPro"/>
</dbReference>
<dbReference type="Gene3D" id="2.40.10.10">
    <property type="entry name" value="Trypsin-like serine proteases"/>
    <property type="match status" value="1"/>
</dbReference>
<dbReference type="InterPro" id="IPR051333">
    <property type="entry name" value="CLIP_Serine_Protease"/>
</dbReference>
<dbReference type="InterPro" id="IPR001314">
    <property type="entry name" value="Peptidase_S1A"/>
</dbReference>
<dbReference type="PANTHER" id="PTHR24260">
    <property type="match status" value="1"/>
</dbReference>
<dbReference type="PANTHER" id="PTHR24260:SF136">
    <property type="entry name" value="GH08193P-RELATED"/>
    <property type="match status" value="1"/>
</dbReference>
<dbReference type="PROSITE" id="PS50240">
    <property type="entry name" value="TRYPSIN_DOM"/>
    <property type="match status" value="1"/>
</dbReference>
<evidence type="ECO:0000259" key="2">
    <source>
        <dbReference type="PROSITE" id="PS50240"/>
    </source>
</evidence>
<dbReference type="InterPro" id="IPR001254">
    <property type="entry name" value="Trypsin_dom"/>
</dbReference>
<evidence type="ECO:0000256" key="1">
    <source>
        <dbReference type="ARBA" id="ARBA00022729"/>
    </source>
</evidence>
<dbReference type="Proteomes" id="UP000523545">
    <property type="component" value="Unassembled WGS sequence"/>
</dbReference>
<dbReference type="Pfam" id="PF00089">
    <property type="entry name" value="Trypsin"/>
    <property type="match status" value="1"/>
</dbReference>
<dbReference type="RefSeq" id="WP_179780370.1">
    <property type="nucleotide sequence ID" value="NZ_JACCHK010000001.1"/>
</dbReference>
<feature type="domain" description="Peptidase S1" evidence="2">
    <location>
        <begin position="40"/>
        <end position="265"/>
    </location>
</feature>
<protein>
    <recommendedName>
        <fullName evidence="2">Peptidase S1 domain-containing protein</fullName>
    </recommendedName>
</protein>
<dbReference type="Pfam" id="PF13517">
    <property type="entry name" value="FG-GAP_3"/>
    <property type="match status" value="2"/>
</dbReference>